<keyword evidence="5" id="KW-0732">Signal</keyword>
<dbReference type="GO" id="GO:0005509">
    <property type="term" value="F:calcium ion binding"/>
    <property type="evidence" value="ECO:0007669"/>
    <property type="project" value="UniProtKB-UniRule"/>
</dbReference>
<reference evidence="16" key="2">
    <citation type="submission" date="2016-04" db="UniProtKB">
        <authorList>
            <consortium name="EnsemblMetazoa"/>
        </authorList>
    </citation>
    <scope>IDENTIFICATION</scope>
</reference>
<organism evidence="16 17">
    <name type="scientific">Atta cephalotes</name>
    <name type="common">Leafcutter ant</name>
    <dbReference type="NCBI Taxonomy" id="12957"/>
    <lineage>
        <taxon>Eukaryota</taxon>
        <taxon>Metazoa</taxon>
        <taxon>Ecdysozoa</taxon>
        <taxon>Arthropoda</taxon>
        <taxon>Hexapoda</taxon>
        <taxon>Insecta</taxon>
        <taxon>Pterygota</taxon>
        <taxon>Neoptera</taxon>
        <taxon>Endopterygota</taxon>
        <taxon>Hymenoptera</taxon>
        <taxon>Apocrita</taxon>
        <taxon>Aculeata</taxon>
        <taxon>Formicoidea</taxon>
        <taxon>Formicidae</taxon>
        <taxon>Myrmicinae</taxon>
        <taxon>Atta</taxon>
    </lineage>
</organism>
<dbReference type="SMART" id="SM00112">
    <property type="entry name" value="CA"/>
    <property type="match status" value="10"/>
</dbReference>
<dbReference type="eggNOG" id="KOG3594">
    <property type="taxonomic scope" value="Eukaryota"/>
</dbReference>
<feature type="transmembrane region" description="Helical" evidence="14">
    <location>
        <begin position="1206"/>
        <end position="1234"/>
    </location>
</feature>
<dbReference type="GO" id="GO:0009653">
    <property type="term" value="P:anatomical structure morphogenesis"/>
    <property type="evidence" value="ECO:0007669"/>
    <property type="project" value="UniProtKB-ARBA"/>
</dbReference>
<keyword evidence="2" id="KW-1003">Cell membrane</keyword>
<feature type="domain" description="Cadherin" evidence="15">
    <location>
        <begin position="1014"/>
        <end position="1121"/>
    </location>
</feature>
<evidence type="ECO:0000256" key="8">
    <source>
        <dbReference type="ARBA" id="ARBA00022889"/>
    </source>
</evidence>
<accession>A0A158P1K1</accession>
<dbReference type="KEGG" id="acep:105626985"/>
<keyword evidence="11" id="KW-0325">Glycoprotein</keyword>
<feature type="domain" description="Cadherin" evidence="15">
    <location>
        <begin position="32"/>
        <end position="125"/>
    </location>
</feature>
<dbReference type="PRINTS" id="PR00205">
    <property type="entry name" value="CADHERIN"/>
</dbReference>
<dbReference type="InterPro" id="IPR002126">
    <property type="entry name" value="Cadherin-like_dom"/>
</dbReference>
<evidence type="ECO:0000256" key="6">
    <source>
        <dbReference type="ARBA" id="ARBA00022737"/>
    </source>
</evidence>
<dbReference type="FunFam" id="2.60.40.60:FF:000026">
    <property type="entry name" value="FAT atypical cadherin 1"/>
    <property type="match status" value="1"/>
</dbReference>
<evidence type="ECO:0000256" key="5">
    <source>
        <dbReference type="ARBA" id="ARBA00022729"/>
    </source>
</evidence>
<feature type="domain" description="Cadherin" evidence="15">
    <location>
        <begin position="914"/>
        <end position="1013"/>
    </location>
</feature>
<dbReference type="FunFam" id="2.60.40.60:FF:000098">
    <property type="entry name" value="cadherin-23 isoform X1"/>
    <property type="match status" value="1"/>
</dbReference>
<evidence type="ECO:0000256" key="9">
    <source>
        <dbReference type="ARBA" id="ARBA00022989"/>
    </source>
</evidence>
<dbReference type="FunFam" id="2.60.40.60:FF:000168">
    <property type="entry name" value="Cadherin-related family member 2"/>
    <property type="match status" value="1"/>
</dbReference>
<keyword evidence="4" id="KW-0479">Metal-binding</keyword>
<dbReference type="GO" id="GO:0007156">
    <property type="term" value="P:homophilic cell adhesion via plasma membrane adhesion molecules"/>
    <property type="evidence" value="ECO:0007669"/>
    <property type="project" value="InterPro"/>
</dbReference>
<reference evidence="17" key="1">
    <citation type="journal article" date="2011" name="PLoS Genet.">
        <title>The genome sequence of the leaf-cutter ant Atta cephalotes reveals insights into its obligate symbiotic lifestyle.</title>
        <authorList>
            <person name="Suen G."/>
            <person name="Teiling C."/>
            <person name="Li L."/>
            <person name="Holt C."/>
            <person name="Abouheif E."/>
            <person name="Bornberg-Bauer E."/>
            <person name="Bouffard P."/>
            <person name="Caldera E.J."/>
            <person name="Cash E."/>
            <person name="Cavanaugh A."/>
            <person name="Denas O."/>
            <person name="Elhaik E."/>
            <person name="Fave M.J."/>
            <person name="Gadau J."/>
            <person name="Gibson J.D."/>
            <person name="Graur D."/>
            <person name="Grubbs K.J."/>
            <person name="Hagen D.E."/>
            <person name="Harkins T.T."/>
            <person name="Helmkampf M."/>
            <person name="Hu H."/>
            <person name="Johnson B.R."/>
            <person name="Kim J."/>
            <person name="Marsh S.E."/>
            <person name="Moeller J.A."/>
            <person name="Munoz-Torres M.C."/>
            <person name="Murphy M.C."/>
            <person name="Naughton M.C."/>
            <person name="Nigam S."/>
            <person name="Overson R."/>
            <person name="Rajakumar R."/>
            <person name="Reese J.T."/>
            <person name="Scott J.J."/>
            <person name="Smith C.R."/>
            <person name="Tao S."/>
            <person name="Tsutsui N.D."/>
            <person name="Viljakainen L."/>
            <person name="Wissler L."/>
            <person name="Yandell M.D."/>
            <person name="Zimmer F."/>
            <person name="Taylor J."/>
            <person name="Slater S.C."/>
            <person name="Clifton S.W."/>
            <person name="Warren W.C."/>
            <person name="Elsik C.G."/>
            <person name="Smith C.D."/>
            <person name="Weinstock G.M."/>
            <person name="Gerardo N.M."/>
            <person name="Currie C.R."/>
        </authorList>
    </citation>
    <scope>NUCLEOTIDE SEQUENCE [LARGE SCALE GENOMIC DNA]</scope>
</reference>
<feature type="domain" description="Cadherin" evidence="15">
    <location>
        <begin position="787"/>
        <end position="907"/>
    </location>
</feature>
<keyword evidence="9 14" id="KW-1133">Transmembrane helix</keyword>
<keyword evidence="17" id="KW-1185">Reference proteome</keyword>
<dbReference type="SUPFAM" id="SSF49313">
    <property type="entry name" value="Cadherin-like"/>
    <property type="match status" value="10"/>
</dbReference>
<evidence type="ECO:0000256" key="7">
    <source>
        <dbReference type="ARBA" id="ARBA00022837"/>
    </source>
</evidence>
<feature type="domain" description="Cadherin" evidence="15">
    <location>
        <begin position="683"/>
        <end position="786"/>
    </location>
</feature>
<dbReference type="EMBL" id="ADTU01006385">
    <property type="status" value="NOT_ANNOTATED_CDS"/>
    <property type="molecule type" value="Genomic_DNA"/>
</dbReference>
<evidence type="ECO:0000256" key="13">
    <source>
        <dbReference type="PROSITE-ProRule" id="PRU00043"/>
    </source>
</evidence>
<dbReference type="Proteomes" id="UP000005205">
    <property type="component" value="Unassembled WGS sequence"/>
</dbReference>
<dbReference type="Pfam" id="PF00028">
    <property type="entry name" value="Cadherin"/>
    <property type="match status" value="9"/>
</dbReference>
<proteinExistence type="predicted"/>
<keyword evidence="7 13" id="KW-0106">Calcium</keyword>
<evidence type="ECO:0000256" key="2">
    <source>
        <dbReference type="ARBA" id="ARBA00022475"/>
    </source>
</evidence>
<dbReference type="EMBL" id="ADTU01006388">
    <property type="status" value="NOT_ANNOTATED_CDS"/>
    <property type="molecule type" value="Genomic_DNA"/>
</dbReference>
<feature type="domain" description="Cadherin" evidence="15">
    <location>
        <begin position="246"/>
        <end position="351"/>
    </location>
</feature>
<evidence type="ECO:0000256" key="12">
    <source>
        <dbReference type="ARBA" id="ARBA00059331"/>
    </source>
</evidence>
<feature type="domain" description="Cadherin" evidence="15">
    <location>
        <begin position="352"/>
        <end position="466"/>
    </location>
</feature>
<dbReference type="FunFam" id="2.60.40.60:FF:000123">
    <property type="entry name" value="Protocadherin beta 4"/>
    <property type="match status" value="1"/>
</dbReference>
<dbReference type="FunCoup" id="A0A158P1K1">
    <property type="interactions" value="150"/>
</dbReference>
<dbReference type="InParanoid" id="A0A158P1K1"/>
<evidence type="ECO:0000256" key="14">
    <source>
        <dbReference type="SAM" id="Phobius"/>
    </source>
</evidence>
<dbReference type="InterPro" id="IPR015919">
    <property type="entry name" value="Cadherin-like_sf"/>
</dbReference>
<evidence type="ECO:0000313" key="17">
    <source>
        <dbReference type="Proteomes" id="UP000005205"/>
    </source>
</evidence>
<dbReference type="GO" id="GO:0005886">
    <property type="term" value="C:plasma membrane"/>
    <property type="evidence" value="ECO:0007669"/>
    <property type="project" value="UniProtKB-SubCell"/>
</dbReference>
<comment type="subcellular location">
    <subcellularLocation>
        <location evidence="1">Cell membrane</location>
        <topology evidence="1">Single-pass type I membrane protein</topology>
    </subcellularLocation>
</comment>
<keyword evidence="3 14" id="KW-0812">Transmembrane</keyword>
<feature type="domain" description="Cadherin" evidence="15">
    <location>
        <begin position="581"/>
        <end position="682"/>
    </location>
</feature>
<dbReference type="FunFam" id="2.60.40.60:FF:000092">
    <property type="entry name" value="Protocadherin 8"/>
    <property type="match status" value="1"/>
</dbReference>
<protein>
    <recommendedName>
        <fullName evidence="15">Cadherin domain-containing protein</fullName>
    </recommendedName>
</protein>
<dbReference type="OrthoDB" id="9990384at2759"/>
<evidence type="ECO:0000256" key="4">
    <source>
        <dbReference type="ARBA" id="ARBA00022723"/>
    </source>
</evidence>
<dbReference type="PANTHER" id="PTHR24026:SF133">
    <property type="entry name" value="CADHERIN-RELATED FAMILY MEMBER 2"/>
    <property type="match status" value="1"/>
</dbReference>
<dbReference type="EMBL" id="ADTU01006387">
    <property type="status" value="NOT_ANNOTATED_CDS"/>
    <property type="molecule type" value="Genomic_DNA"/>
</dbReference>
<sequence length="1376" mass="149827">MHNKCALPTLSGNNVNEPPILEAGGYPTGLPLSESTKVGTEVFVLKGHDPEGSPVKYGIQLTDHFVVNPRTGVITLAKPLNREENDTIRFRVTLEDEVPAGQQPNIVGVDAYVIVLDENDNPPHFLGVPYEAVAEEDTPVGSTILPGIRVVDPDLLGDIIDLTCVPQPQFLDACEKFGIVNVERSQNTYVGALVLRQPLDYRERPFYQLLLRASDGLNNGTTGVEIKVADIQNSPPEFLDSLTGVVREDDPIGTLVMTVKARDGDRGMPRKMIYELVTNPFDYFLLDDDTGELRTAKPLDREALENSTGVLTLIVKARELIDGIPGNDKLTVSMAEATVTIKDVNDEPPTFNRREYNIEIPENVQDGTPLPHLDMTVKDPDMGLNSVFSLRLEDITGAFTVEPVLATGSTSVNIRVTNGSLDYENPNQRKFIILVVAEEVHTNPKLSSTATVTISITDANDNAPSFGSPTYTATVSETAAPGSPIITITAKDRDSGRFGTAGIVYQLLGQGAEHFAIDKKTGTITVAPCLTPGTSPCLDYEQQTEYFLTYKATDDNGEGQTTSVSLRISLVDANDSPPRFLQDKYRAVVDEGAEKFEPELKVQARDKDKTSKITYALVGGNELGLFAVDPDTGEITIKSPVDMTNATHDWIGLTIQASDGIFVDSALVNITVRDVNNNAPMFPHDIYTASIAEISPIGTVVEEVTATDADSGVNAELVYRIQKGAFDDFTINETTGVVTVSRKLDYDEKNTYHVEVIAFDKGTPSLTGTTTLMIEVENSNDKAPYFTPETQLAEVTEDTPIGTVFTTLKATDPDSTNLEALNFAISEPITAIDRNGQRVNDSKSFKDFFAVDRATGQVSVVRALDRDIAATVSVTIVVSDTTAPTLQQGRGKLVVTIIDVNHMAPEFLKPWTRESPRYLIEMQEEQPTGAVVGAFTATDADSNIAGYAIDPPSPYFNIDNITGIVRTSQVIDYEETKQLEFTVVAYDSGVPQLSTTAKVTVTVINVNDQDPKFEKELYNASVKENSPPGTRVTIVKATDGDEGPFGDISYSLIGEHAADFNIGHETGEITVGGATVLDREVTPEITITVMASDGAHINSRRSTTVPVVVKLIDENDNRPIFSQHSYRASVAENLSVNPPAPILQVLCDMYLHVVEPKTQTIAPIPHVLKVIDAKYDFLKHYYAGFAIENVVPAYAGIQEEPFDPALAALIALLVVLLVGAVTVTVVCCCLRHWVITVPNDIRKKDGLIKKQIIDELNTTENPLWIEQKLKLYEEQELTMQVFSEPEGGLGGERRGSGVSVGMGDTSQDNTYATIQHPLPTNRHRPTTPDYTTLPGNHNLYESAMGFQGSTFQPSPNVMPQLTVDRDGQPQFVSGLI</sequence>
<feature type="domain" description="Cadherin" evidence="15">
    <location>
        <begin position="467"/>
        <end position="580"/>
    </location>
</feature>
<evidence type="ECO:0000256" key="1">
    <source>
        <dbReference type="ARBA" id="ARBA00004251"/>
    </source>
</evidence>
<dbReference type="PROSITE" id="PS00232">
    <property type="entry name" value="CADHERIN_1"/>
    <property type="match status" value="2"/>
</dbReference>
<feature type="domain" description="Cadherin" evidence="15">
    <location>
        <begin position="126"/>
        <end position="238"/>
    </location>
</feature>
<name>A0A158P1K1_ATTCE</name>
<keyword evidence="10 14" id="KW-0472">Membrane</keyword>
<dbReference type="Gene3D" id="2.60.40.60">
    <property type="entry name" value="Cadherins"/>
    <property type="match status" value="10"/>
</dbReference>
<evidence type="ECO:0000256" key="11">
    <source>
        <dbReference type="ARBA" id="ARBA00023180"/>
    </source>
</evidence>
<dbReference type="CDD" id="cd11304">
    <property type="entry name" value="Cadherin_repeat"/>
    <property type="match status" value="10"/>
</dbReference>
<dbReference type="EnsemblMetazoa" id="XM_012208269.1">
    <property type="protein sequence ID" value="XP_012063659.1"/>
    <property type="gene ID" value="LOC105626985"/>
</dbReference>
<dbReference type="FunFam" id="2.60.40.60:FF:000020">
    <property type="entry name" value="Dachsous cadherin-related 1b"/>
    <property type="match status" value="2"/>
</dbReference>
<gene>
    <name evidence="16" type="primary">105626985</name>
</gene>
<dbReference type="PANTHER" id="PTHR24026">
    <property type="entry name" value="FAT ATYPICAL CADHERIN-RELATED"/>
    <property type="match status" value="1"/>
</dbReference>
<dbReference type="STRING" id="12957.A0A158P1K1"/>
<evidence type="ECO:0000259" key="15">
    <source>
        <dbReference type="PROSITE" id="PS50268"/>
    </source>
</evidence>
<dbReference type="EMBL" id="ADTU01006386">
    <property type="status" value="NOT_ANNOTATED_CDS"/>
    <property type="molecule type" value="Genomic_DNA"/>
</dbReference>
<evidence type="ECO:0000256" key="3">
    <source>
        <dbReference type="ARBA" id="ARBA00022692"/>
    </source>
</evidence>
<keyword evidence="6" id="KW-0677">Repeat</keyword>
<dbReference type="GO" id="GO:0060429">
    <property type="term" value="P:epithelium development"/>
    <property type="evidence" value="ECO:0007669"/>
    <property type="project" value="UniProtKB-ARBA"/>
</dbReference>
<dbReference type="PROSITE" id="PS50268">
    <property type="entry name" value="CADHERIN_2"/>
    <property type="match status" value="10"/>
</dbReference>
<keyword evidence="8" id="KW-0130">Cell adhesion</keyword>
<evidence type="ECO:0000313" key="16">
    <source>
        <dbReference type="EnsemblMetazoa" id="XP_012063659.1"/>
    </source>
</evidence>
<evidence type="ECO:0000256" key="10">
    <source>
        <dbReference type="ARBA" id="ARBA00023136"/>
    </source>
</evidence>
<comment type="function">
    <text evidence="12">Cadherins are calcium-dependent cell adhesion proteins. They preferentially interact with themselves in a homophilic manner in connecting cells.</text>
</comment>
<dbReference type="InterPro" id="IPR020894">
    <property type="entry name" value="Cadherin_CS"/>
</dbReference>